<keyword evidence="1" id="KW-0812">Transmembrane</keyword>
<name>A0A752MI09_SALGL</name>
<evidence type="ECO:0000313" key="2">
    <source>
        <dbReference type="EMBL" id="HAF7491207.1"/>
    </source>
</evidence>
<reference evidence="2" key="1">
    <citation type="journal article" date="2018" name="Genome Biol.">
        <title>SKESA: strategic k-mer extension for scrupulous assemblies.</title>
        <authorList>
            <person name="Souvorov A."/>
            <person name="Agarwala R."/>
            <person name="Lipman D.J."/>
        </authorList>
    </citation>
    <scope>NUCLEOTIDE SEQUENCE</scope>
    <source>
        <strain evidence="2">NCTR-SF57</strain>
    </source>
</reference>
<protein>
    <submittedName>
        <fullName evidence="2">Uncharacterized protein</fullName>
    </submittedName>
</protein>
<sequence length="74" mass="8720">MNKKNKLVEMIEHDVRWYYRIPVLVAITGLIFAIVSLFKNDSFILTIGGCLFFIGLGAQWVLGFDHFSWKWKRK</sequence>
<comment type="caution">
    <text evidence="2">The sequence shown here is derived from an EMBL/GenBank/DDBJ whole genome shotgun (WGS) entry which is preliminary data.</text>
</comment>
<proteinExistence type="predicted"/>
<organism evidence="2">
    <name type="scientific">Salmonella gallinarum</name>
    <dbReference type="NCBI Taxonomy" id="594"/>
    <lineage>
        <taxon>Bacteria</taxon>
        <taxon>Pseudomonadati</taxon>
        <taxon>Pseudomonadota</taxon>
        <taxon>Gammaproteobacteria</taxon>
        <taxon>Enterobacterales</taxon>
        <taxon>Enterobacteriaceae</taxon>
        <taxon>Salmonella</taxon>
    </lineage>
</organism>
<reference evidence="2" key="2">
    <citation type="submission" date="2018-07" db="EMBL/GenBank/DDBJ databases">
        <authorList>
            <consortium name="NCBI Pathogen Detection Project"/>
        </authorList>
    </citation>
    <scope>NUCLEOTIDE SEQUENCE</scope>
    <source>
        <strain evidence="2">NCTR-SF57</strain>
    </source>
</reference>
<keyword evidence="1" id="KW-1133">Transmembrane helix</keyword>
<keyword evidence="1" id="KW-0472">Membrane</keyword>
<feature type="transmembrane region" description="Helical" evidence="1">
    <location>
        <begin position="44"/>
        <end position="64"/>
    </location>
</feature>
<dbReference type="AlphaFoldDB" id="A0A752MI09"/>
<gene>
    <name evidence="2" type="ORF">GNC91_004430</name>
</gene>
<accession>A0A752MI09</accession>
<feature type="transmembrane region" description="Helical" evidence="1">
    <location>
        <begin position="21"/>
        <end position="38"/>
    </location>
</feature>
<dbReference type="EMBL" id="DAAWEM010000025">
    <property type="protein sequence ID" value="HAF7491207.1"/>
    <property type="molecule type" value="Genomic_DNA"/>
</dbReference>
<evidence type="ECO:0000256" key="1">
    <source>
        <dbReference type="SAM" id="Phobius"/>
    </source>
</evidence>